<proteinExistence type="predicted"/>
<accession>A0A2P2LCZ1</accession>
<protein>
    <submittedName>
        <fullName evidence="1">Uncharacterized protein</fullName>
    </submittedName>
</protein>
<evidence type="ECO:0000313" key="1">
    <source>
        <dbReference type="EMBL" id="MBX15819.1"/>
    </source>
</evidence>
<sequence length="25" mass="3012">MKGERRKEFIVTETKVLSTSLWFKP</sequence>
<reference evidence="1" key="1">
    <citation type="submission" date="2018-02" db="EMBL/GenBank/DDBJ databases">
        <title>Rhizophora mucronata_Transcriptome.</title>
        <authorList>
            <person name="Meera S.P."/>
            <person name="Sreeshan A."/>
            <person name="Augustine A."/>
        </authorList>
    </citation>
    <scope>NUCLEOTIDE SEQUENCE</scope>
    <source>
        <tissue evidence="1">Leaf</tissue>
    </source>
</reference>
<organism evidence="1">
    <name type="scientific">Rhizophora mucronata</name>
    <name type="common">Asiatic mangrove</name>
    <dbReference type="NCBI Taxonomy" id="61149"/>
    <lineage>
        <taxon>Eukaryota</taxon>
        <taxon>Viridiplantae</taxon>
        <taxon>Streptophyta</taxon>
        <taxon>Embryophyta</taxon>
        <taxon>Tracheophyta</taxon>
        <taxon>Spermatophyta</taxon>
        <taxon>Magnoliopsida</taxon>
        <taxon>eudicotyledons</taxon>
        <taxon>Gunneridae</taxon>
        <taxon>Pentapetalae</taxon>
        <taxon>rosids</taxon>
        <taxon>fabids</taxon>
        <taxon>Malpighiales</taxon>
        <taxon>Rhizophoraceae</taxon>
        <taxon>Rhizophora</taxon>
    </lineage>
</organism>
<name>A0A2P2LCZ1_RHIMU</name>
<dbReference type="AlphaFoldDB" id="A0A2P2LCZ1"/>
<dbReference type="EMBL" id="GGEC01035335">
    <property type="protein sequence ID" value="MBX15819.1"/>
    <property type="molecule type" value="Transcribed_RNA"/>
</dbReference>